<dbReference type="AlphaFoldDB" id="A0A0H4T8F7"/>
<comment type="similarity">
    <text evidence="1 11">Belongs to the RNA polymerase alpha chain family.</text>
</comment>
<evidence type="ECO:0000256" key="7">
    <source>
        <dbReference type="ARBA" id="ARBA00023163"/>
    </source>
</evidence>
<dbReference type="GO" id="GO:0006351">
    <property type="term" value="P:DNA-templated transcription"/>
    <property type="evidence" value="ECO:0007669"/>
    <property type="project" value="UniProtKB-UniRule"/>
</dbReference>
<evidence type="ECO:0000256" key="1">
    <source>
        <dbReference type="ARBA" id="ARBA00007123"/>
    </source>
</evidence>
<evidence type="ECO:0000256" key="11">
    <source>
        <dbReference type="HAMAP-Rule" id="MF_00059"/>
    </source>
</evidence>
<evidence type="ECO:0000313" key="13">
    <source>
        <dbReference type="EMBL" id="AKQ04168.1"/>
    </source>
</evidence>
<keyword evidence="6 11" id="KW-0548">Nucleotidyltransferase</keyword>
<dbReference type="EMBL" id="KT007030">
    <property type="protein sequence ID" value="AKQ04168.1"/>
    <property type="molecule type" value="Genomic_DNA"/>
</dbReference>
<dbReference type="SMART" id="SM00662">
    <property type="entry name" value="RPOLD"/>
    <property type="match status" value="1"/>
</dbReference>
<feature type="domain" description="DNA-directed RNA polymerase RpoA/D/Rpb3-type" evidence="12">
    <location>
        <begin position="22"/>
        <end position="236"/>
    </location>
</feature>
<evidence type="ECO:0000256" key="3">
    <source>
        <dbReference type="ARBA" id="ARBA00015972"/>
    </source>
</evidence>
<dbReference type="Gene3D" id="3.30.1360.10">
    <property type="entry name" value="RNA polymerase, RBP11-like subunit"/>
    <property type="match status" value="1"/>
</dbReference>
<dbReference type="InterPro" id="IPR036603">
    <property type="entry name" value="RBP11-like"/>
</dbReference>
<comment type="subunit">
    <text evidence="11">Homodimer. The RNAP catalytic core consists of 2 alpha, 1 beta, 1 beta' and 1 omega subunit. When a sigma factor is associated with the core the holoenzyme is formed, which can initiate transcription.</text>
</comment>
<evidence type="ECO:0000256" key="10">
    <source>
        <dbReference type="ARBA" id="ARBA00048552"/>
    </source>
</evidence>
<organism evidence="13">
    <name type="scientific">uncultured bacterium Rifle_16ft_4_minimus_4226</name>
    <dbReference type="NCBI Taxonomy" id="1665160"/>
    <lineage>
        <taxon>Bacteria</taxon>
        <taxon>environmental samples</taxon>
    </lineage>
</organism>
<keyword evidence="4 11" id="KW-0240">DNA-directed RNA polymerase</keyword>
<evidence type="ECO:0000256" key="4">
    <source>
        <dbReference type="ARBA" id="ARBA00022478"/>
    </source>
</evidence>
<dbReference type="NCBIfam" id="TIGR02027">
    <property type="entry name" value="rpoA"/>
    <property type="match status" value="1"/>
</dbReference>
<dbReference type="NCBIfam" id="NF003519">
    <property type="entry name" value="PRK05182.2-5"/>
    <property type="match status" value="1"/>
</dbReference>
<sequence>MIKGLLKPKRLECDQNTSTDTYGRFIVEPLERGFGVTLGNLFRRVLLSSLPGAAVTRVKIKEVYHEFSTVPGVLEDVTEMILNMKQLLVKLKVESPKTLYLKAKGAKEVTAKDIMPDEDVEILNPNLHIATLNREAKLEMELMVKPGRSYVVAEMNQEEDALAQDQNQNGYWIPLDAVFSPVRKANFTVENTRVGQSTDYDRLILEVTTNGSMSPEDAIIYAASIVKDQLEVFTSFKEKPEPEKREVDETQARMVANLDKNIDELELSVRSYNCLINSNITTIRELIQKNEQDILKTRNFGRKSLNEIKEVLTGLGLSLGMSSEEIAAIEEQYAQKKSREEF</sequence>
<dbReference type="SUPFAM" id="SSF56553">
    <property type="entry name" value="Insert subdomain of RNA polymerase alpha subunit"/>
    <property type="match status" value="1"/>
</dbReference>
<dbReference type="Gene3D" id="2.170.120.12">
    <property type="entry name" value="DNA-directed RNA polymerase, insert domain"/>
    <property type="match status" value="1"/>
</dbReference>
<protein>
    <recommendedName>
        <fullName evidence="3 11">DNA-directed RNA polymerase subunit alpha</fullName>
        <shortName evidence="11">RNAP subunit alpha</shortName>
        <ecNumber evidence="2 11">2.7.7.6</ecNumber>
    </recommendedName>
    <alternativeName>
        <fullName evidence="9 11">RNA polymerase subunit alpha</fullName>
    </alternativeName>
    <alternativeName>
        <fullName evidence="8 11">Transcriptase subunit alpha</fullName>
    </alternativeName>
</protein>
<dbReference type="EC" id="2.7.7.6" evidence="2 11"/>
<dbReference type="SUPFAM" id="SSF47789">
    <property type="entry name" value="C-terminal domain of RNA polymerase alpha subunit"/>
    <property type="match status" value="1"/>
</dbReference>
<dbReference type="Pfam" id="PF03118">
    <property type="entry name" value="RNA_pol_A_CTD"/>
    <property type="match status" value="1"/>
</dbReference>
<dbReference type="GO" id="GO:0000428">
    <property type="term" value="C:DNA-directed RNA polymerase complex"/>
    <property type="evidence" value="ECO:0007669"/>
    <property type="project" value="UniProtKB-KW"/>
</dbReference>
<dbReference type="GO" id="GO:0005737">
    <property type="term" value="C:cytoplasm"/>
    <property type="evidence" value="ECO:0007669"/>
    <property type="project" value="UniProtKB-ARBA"/>
</dbReference>
<evidence type="ECO:0000256" key="2">
    <source>
        <dbReference type="ARBA" id="ARBA00012418"/>
    </source>
</evidence>
<evidence type="ECO:0000256" key="8">
    <source>
        <dbReference type="ARBA" id="ARBA00032524"/>
    </source>
</evidence>
<dbReference type="NCBIfam" id="NF003513">
    <property type="entry name" value="PRK05182.1-2"/>
    <property type="match status" value="1"/>
</dbReference>
<feature type="region of interest" description="Alpha N-terminal domain (alpha-NTD)" evidence="11">
    <location>
        <begin position="1"/>
        <end position="237"/>
    </location>
</feature>
<reference evidence="13" key="1">
    <citation type="journal article" date="2015" name="ISME J.">
        <title>Aquifer environment selects for microbial species cohorts in sediment and groundwater.</title>
        <authorList>
            <person name="Hug L.A."/>
            <person name="Thomas B.C."/>
            <person name="Brown C.T."/>
            <person name="Frischkorn K.R."/>
            <person name="Williams K.H."/>
            <person name="Tringe S.G."/>
            <person name="Banfield J.F."/>
        </authorList>
    </citation>
    <scope>NUCLEOTIDE SEQUENCE</scope>
</reference>
<dbReference type="GO" id="GO:0046983">
    <property type="term" value="F:protein dimerization activity"/>
    <property type="evidence" value="ECO:0007669"/>
    <property type="project" value="InterPro"/>
</dbReference>
<evidence type="ECO:0000259" key="12">
    <source>
        <dbReference type="SMART" id="SM00662"/>
    </source>
</evidence>
<dbReference type="InterPro" id="IPR036643">
    <property type="entry name" value="RNApol_insert_sf"/>
</dbReference>
<dbReference type="InterPro" id="IPR011263">
    <property type="entry name" value="DNA-dir_RNA_pol_RpoA/D/Rpb3"/>
</dbReference>
<gene>
    <name evidence="11 13" type="primary">rpoA</name>
</gene>
<comment type="catalytic activity">
    <reaction evidence="10 11">
        <text>RNA(n) + a ribonucleoside 5'-triphosphate = RNA(n+1) + diphosphate</text>
        <dbReference type="Rhea" id="RHEA:21248"/>
        <dbReference type="Rhea" id="RHEA-COMP:14527"/>
        <dbReference type="Rhea" id="RHEA-COMP:17342"/>
        <dbReference type="ChEBI" id="CHEBI:33019"/>
        <dbReference type="ChEBI" id="CHEBI:61557"/>
        <dbReference type="ChEBI" id="CHEBI:140395"/>
        <dbReference type="EC" id="2.7.7.6"/>
    </reaction>
</comment>
<dbReference type="GO" id="GO:0003677">
    <property type="term" value="F:DNA binding"/>
    <property type="evidence" value="ECO:0007669"/>
    <property type="project" value="UniProtKB-UniRule"/>
</dbReference>
<dbReference type="Gene3D" id="1.10.150.20">
    <property type="entry name" value="5' to 3' exonuclease, C-terminal subdomain"/>
    <property type="match status" value="1"/>
</dbReference>
<dbReference type="Pfam" id="PF01193">
    <property type="entry name" value="RNA_pol_L"/>
    <property type="match status" value="1"/>
</dbReference>
<proteinExistence type="inferred from homology"/>
<evidence type="ECO:0000256" key="5">
    <source>
        <dbReference type="ARBA" id="ARBA00022679"/>
    </source>
</evidence>
<dbReference type="Pfam" id="PF01000">
    <property type="entry name" value="RNA_pol_A_bac"/>
    <property type="match status" value="1"/>
</dbReference>
<dbReference type="InterPro" id="IPR011260">
    <property type="entry name" value="RNAP_asu_C"/>
</dbReference>
<keyword evidence="7 11" id="KW-0804">Transcription</keyword>
<dbReference type="HAMAP" id="MF_00059">
    <property type="entry name" value="RNApol_bact_RpoA"/>
    <property type="match status" value="1"/>
</dbReference>
<comment type="function">
    <text evidence="11">DNA-dependent RNA polymerase catalyzes the transcription of DNA into RNA using the four ribonucleoside triphosphates as substrates.</text>
</comment>
<accession>A0A0H4T8F7</accession>
<evidence type="ECO:0000256" key="9">
    <source>
        <dbReference type="ARBA" id="ARBA00033070"/>
    </source>
</evidence>
<dbReference type="SUPFAM" id="SSF55257">
    <property type="entry name" value="RBP11-like subunits of RNA polymerase"/>
    <property type="match status" value="1"/>
</dbReference>
<name>A0A0H4T8F7_9BACT</name>
<dbReference type="FunFam" id="2.170.120.12:FF:000001">
    <property type="entry name" value="DNA-directed RNA polymerase subunit alpha"/>
    <property type="match status" value="1"/>
</dbReference>
<comment type="domain">
    <text evidence="11">The N-terminal domain is essential for RNAP assembly and basal transcription, whereas the C-terminal domain is involved in interaction with transcriptional regulators and with upstream promoter elements.</text>
</comment>
<dbReference type="GO" id="GO:0003899">
    <property type="term" value="F:DNA-directed RNA polymerase activity"/>
    <property type="evidence" value="ECO:0007669"/>
    <property type="project" value="UniProtKB-UniRule"/>
</dbReference>
<dbReference type="InterPro" id="IPR011262">
    <property type="entry name" value="DNA-dir_RNA_pol_insert"/>
</dbReference>
<dbReference type="InterPro" id="IPR011773">
    <property type="entry name" value="DNA-dir_RpoA"/>
</dbReference>
<evidence type="ECO:0000256" key="6">
    <source>
        <dbReference type="ARBA" id="ARBA00022695"/>
    </source>
</evidence>
<dbReference type="CDD" id="cd06928">
    <property type="entry name" value="RNAP_alpha_NTD"/>
    <property type="match status" value="1"/>
</dbReference>
<keyword evidence="5 11" id="KW-0808">Transferase</keyword>
<feature type="region of interest" description="Alpha C-terminal domain (alpha-CTD)" evidence="11">
    <location>
        <begin position="247"/>
        <end position="342"/>
    </location>
</feature>